<name>X2D5N7_9NIDO</name>
<feature type="transmembrane region" description="Helical" evidence="1">
    <location>
        <begin position="174"/>
        <end position="196"/>
    </location>
</feature>
<organism evidence="2">
    <name type="scientific">Kibale red colobus virus 1</name>
    <dbReference type="NCBI Taxonomy" id="1885929"/>
    <lineage>
        <taxon>Viruses</taxon>
        <taxon>Riboviria</taxon>
        <taxon>Orthornavirae</taxon>
        <taxon>Pisuviricota</taxon>
        <taxon>Pisoniviricetes</taxon>
        <taxon>Nidovirales</taxon>
        <taxon>Arnidovirineae</taxon>
        <taxon>Arteriviridae</taxon>
        <taxon>Simarterivirinae</taxon>
        <taxon>Zetaarterivirus</taxon>
        <taxon>Zetaarterivirus ugarco</taxon>
        <taxon>Zetaarterivirus ugarco 1</taxon>
    </lineage>
</organism>
<sequence length="197" mass="21122">MSISCPSLLAYLQWHSSSPSLRSILSSCLPTFRTWLFLYSCCLCLSLRAGANDKSEDLKISFPSSDLTFDVALHGFGCYLLGSVEGGNEATYNTCPNYGSIHKGDDQTGAIAESSAFNYQLLIAAINQTSNYPNLYNSSKVNITCGSAGCNITAVNKSSSVGCFSRQFSFSEDAMSFLAQLFLPPALLLAIALLIAT</sequence>
<reference evidence="2" key="2">
    <citation type="journal article" date="2014" name="PLoS ONE">
        <title>High genetic diversity and adaptive potential of two simian hemorrhagic Fever viruses in a wild primate population.</title>
        <authorList>
            <person name="Bailey A.L."/>
            <person name="Lauck M."/>
            <person name="Weiler A."/>
            <person name="Sibley S.D."/>
            <person name="Dinis J.M."/>
            <person name="Bergman Z."/>
            <person name="Nelson C.W."/>
            <person name="Correll M."/>
            <person name="Gleicher M."/>
            <person name="Hyeroba D."/>
            <person name="Tumukunde A."/>
            <person name="Weny G."/>
            <person name="Chapman C."/>
            <person name="Kuhn J.H."/>
            <person name="Hughes A.L."/>
            <person name="Friedrich T.C."/>
            <person name="Goldberg T.L."/>
            <person name="O'Connor D.H."/>
        </authorList>
    </citation>
    <scope>NUCLEOTIDE SEQUENCE</scope>
    <source>
        <strain evidence="2">SHFV-krc1</strain>
    </source>
</reference>
<keyword evidence="1" id="KW-0812">Transmembrane</keyword>
<proteinExistence type="predicted"/>
<dbReference type="EMBL" id="KC787610">
    <property type="protein sequence ID" value="AHH53579.1"/>
    <property type="molecule type" value="Genomic_RNA"/>
</dbReference>
<keyword evidence="1" id="KW-1133">Transmembrane helix</keyword>
<keyword evidence="1" id="KW-0472">Membrane</keyword>
<evidence type="ECO:0000256" key="1">
    <source>
        <dbReference type="SAM" id="Phobius"/>
    </source>
</evidence>
<protein>
    <submittedName>
        <fullName evidence="2">Minor glycoprotein</fullName>
    </submittedName>
</protein>
<evidence type="ECO:0000313" key="2">
    <source>
        <dbReference type="EMBL" id="AHH53579.1"/>
    </source>
</evidence>
<reference evidence="2" key="1">
    <citation type="submission" date="2013-03" db="EMBL/GenBank/DDBJ databases">
        <authorList>
            <person name="Bailey A."/>
            <person name="Lauck M."/>
            <person name="Friedrich T."/>
            <person name="Goldberg T."/>
            <person name="O'Connor D."/>
        </authorList>
    </citation>
    <scope>NUCLEOTIDE SEQUENCE</scope>
    <source>
        <strain evidence="2">SHFV-krc1</strain>
    </source>
</reference>
<accession>X2D5N7</accession>